<dbReference type="GeneID" id="68352918"/>
<dbReference type="AlphaFoldDB" id="A0A9P8N166"/>
<organism evidence="6 7">
    <name type="scientific">Hirsutella rhossiliensis</name>
    <dbReference type="NCBI Taxonomy" id="111463"/>
    <lineage>
        <taxon>Eukaryota</taxon>
        <taxon>Fungi</taxon>
        <taxon>Dikarya</taxon>
        <taxon>Ascomycota</taxon>
        <taxon>Pezizomycotina</taxon>
        <taxon>Sordariomycetes</taxon>
        <taxon>Hypocreomycetidae</taxon>
        <taxon>Hypocreales</taxon>
        <taxon>Ophiocordycipitaceae</taxon>
        <taxon>Hirsutella</taxon>
    </lineage>
</organism>
<evidence type="ECO:0000313" key="7">
    <source>
        <dbReference type="Proteomes" id="UP000824596"/>
    </source>
</evidence>
<feature type="domain" description="FAD/NAD(P)-binding" evidence="5">
    <location>
        <begin position="4"/>
        <end position="304"/>
    </location>
</feature>
<name>A0A9P8N166_9HYPO</name>
<accession>A0A9P8N166</accession>
<evidence type="ECO:0000256" key="3">
    <source>
        <dbReference type="ARBA" id="ARBA00022827"/>
    </source>
</evidence>
<keyword evidence="2" id="KW-0285">Flavoprotein</keyword>
<evidence type="ECO:0000256" key="2">
    <source>
        <dbReference type="ARBA" id="ARBA00022630"/>
    </source>
</evidence>
<evidence type="ECO:0000256" key="4">
    <source>
        <dbReference type="ARBA" id="ARBA00023002"/>
    </source>
</evidence>
<dbReference type="SUPFAM" id="SSF51905">
    <property type="entry name" value="FAD/NAD(P)-binding domain"/>
    <property type="match status" value="1"/>
</dbReference>
<sequence length="368" mass="38178">MAKTVVILGGSLGGLAVAHRLLKHTRPREDDLRVILVSKNSHFYWNLASVRAVIPGLVKDADLLQPIEPGLSQYPSGSVEFVLGAATGVDSASKTVRISVAAAEAAGGGDGDGSQADQKRTVAYDYLVVATGADAADAHMPWKAAGSYEDCLASLHGTAARIRAAEHVVVAGGGPTGVEVAAEIKDAFPAKTVVLLNAGAQLVGGDPSAGAVERELRRIGVDVRNNAKGAVDDAGPGGGKTKVSLSDGSEMLTDLYLPTTGLTPNSGFLPKDLLTDRGYVHVDDYMRVRAAPDMWAVGDVVSKPRAGFLITDAQAAGVAKNIDLVLQGRGRGAGRLGPIPIPSFFVWAVKGRTLGMERTSKYADGTMF</sequence>
<evidence type="ECO:0000259" key="5">
    <source>
        <dbReference type="Pfam" id="PF07992"/>
    </source>
</evidence>
<evidence type="ECO:0000313" key="6">
    <source>
        <dbReference type="EMBL" id="KAH0965773.1"/>
    </source>
</evidence>
<dbReference type="GO" id="GO:0005737">
    <property type="term" value="C:cytoplasm"/>
    <property type="evidence" value="ECO:0007669"/>
    <property type="project" value="TreeGrafter"/>
</dbReference>
<dbReference type="InterPro" id="IPR036188">
    <property type="entry name" value="FAD/NAD-bd_sf"/>
</dbReference>
<dbReference type="Pfam" id="PF07992">
    <property type="entry name" value="Pyr_redox_2"/>
    <property type="match status" value="1"/>
</dbReference>
<keyword evidence="3" id="KW-0274">FAD</keyword>
<gene>
    <name evidence="6" type="ORF">HRG_03789</name>
</gene>
<dbReference type="GO" id="GO:0004174">
    <property type="term" value="F:electron-transferring-flavoprotein dehydrogenase activity"/>
    <property type="evidence" value="ECO:0007669"/>
    <property type="project" value="TreeGrafter"/>
</dbReference>
<reference evidence="6" key="1">
    <citation type="submission" date="2021-09" db="EMBL/GenBank/DDBJ databases">
        <title>A high-quality genome of the endoparasitic fungus Hirsutella rhossiliensis with a comparison of Hirsutella genomes reveals transposable elements contributing to genome size variation.</title>
        <authorList>
            <person name="Lin R."/>
            <person name="Jiao Y."/>
            <person name="Sun X."/>
            <person name="Ling J."/>
            <person name="Xie B."/>
            <person name="Cheng X."/>
        </authorList>
    </citation>
    <scope>NUCLEOTIDE SEQUENCE</scope>
    <source>
        <strain evidence="6">HR02</strain>
    </source>
</reference>
<comment type="similarity">
    <text evidence="1">Belongs to the FAD-dependent oxidoreductase family.</text>
</comment>
<proteinExistence type="inferred from homology"/>
<evidence type="ECO:0000256" key="1">
    <source>
        <dbReference type="ARBA" id="ARBA00006442"/>
    </source>
</evidence>
<dbReference type="EMBL" id="JAIZPD010000003">
    <property type="protein sequence ID" value="KAH0965773.1"/>
    <property type="molecule type" value="Genomic_DNA"/>
</dbReference>
<dbReference type="PANTHER" id="PTHR43735:SF3">
    <property type="entry name" value="FERROPTOSIS SUPPRESSOR PROTEIN 1"/>
    <property type="match status" value="1"/>
</dbReference>
<comment type="caution">
    <text evidence="6">The sequence shown here is derived from an EMBL/GenBank/DDBJ whole genome shotgun (WGS) entry which is preliminary data.</text>
</comment>
<dbReference type="PANTHER" id="PTHR43735">
    <property type="entry name" value="APOPTOSIS-INDUCING FACTOR 1"/>
    <property type="match status" value="1"/>
</dbReference>
<dbReference type="Proteomes" id="UP000824596">
    <property type="component" value="Unassembled WGS sequence"/>
</dbReference>
<dbReference type="GO" id="GO:0050660">
    <property type="term" value="F:flavin adenine dinucleotide binding"/>
    <property type="evidence" value="ECO:0007669"/>
    <property type="project" value="TreeGrafter"/>
</dbReference>
<keyword evidence="7" id="KW-1185">Reference proteome</keyword>
<keyword evidence="4" id="KW-0560">Oxidoreductase</keyword>
<protein>
    <submittedName>
        <fullName evidence="6">Pyridine nucleotide-disulfide oxidoreductase domain-containing protein</fullName>
    </submittedName>
</protein>
<dbReference type="InterPro" id="IPR023753">
    <property type="entry name" value="FAD/NAD-binding_dom"/>
</dbReference>
<dbReference type="PRINTS" id="PR00368">
    <property type="entry name" value="FADPNR"/>
</dbReference>
<dbReference type="RefSeq" id="XP_044723286.1">
    <property type="nucleotide sequence ID" value="XM_044862260.1"/>
</dbReference>
<dbReference type="Gene3D" id="3.50.50.100">
    <property type="match status" value="1"/>
</dbReference>
<dbReference type="PRINTS" id="PR00411">
    <property type="entry name" value="PNDRDTASEI"/>
</dbReference>
<dbReference type="OrthoDB" id="202203at2759"/>